<feature type="chain" id="PRO_5002059876" evidence="1">
    <location>
        <begin position="23"/>
        <end position="40"/>
    </location>
</feature>
<proteinExistence type="predicted"/>
<protein>
    <submittedName>
        <fullName evidence="2">Uncharacterized protein</fullName>
    </submittedName>
</protein>
<evidence type="ECO:0000256" key="1">
    <source>
        <dbReference type="SAM" id="SignalP"/>
    </source>
</evidence>
<name>A0A0A8Z661_ARUDO</name>
<sequence>MVASSKTTHFLLLLLPPSLQICQKNISDLCRSFTPITFIS</sequence>
<accession>A0A0A8Z661</accession>
<organism evidence="2">
    <name type="scientific">Arundo donax</name>
    <name type="common">Giant reed</name>
    <name type="synonym">Donax arundinaceus</name>
    <dbReference type="NCBI Taxonomy" id="35708"/>
    <lineage>
        <taxon>Eukaryota</taxon>
        <taxon>Viridiplantae</taxon>
        <taxon>Streptophyta</taxon>
        <taxon>Embryophyta</taxon>
        <taxon>Tracheophyta</taxon>
        <taxon>Spermatophyta</taxon>
        <taxon>Magnoliopsida</taxon>
        <taxon>Liliopsida</taxon>
        <taxon>Poales</taxon>
        <taxon>Poaceae</taxon>
        <taxon>PACMAD clade</taxon>
        <taxon>Arundinoideae</taxon>
        <taxon>Arundineae</taxon>
        <taxon>Arundo</taxon>
    </lineage>
</organism>
<evidence type="ECO:0000313" key="2">
    <source>
        <dbReference type="EMBL" id="JAD34296.1"/>
    </source>
</evidence>
<reference evidence="2" key="2">
    <citation type="journal article" date="2015" name="Data Brief">
        <title>Shoot transcriptome of the giant reed, Arundo donax.</title>
        <authorList>
            <person name="Barrero R.A."/>
            <person name="Guerrero F.D."/>
            <person name="Moolhuijzen P."/>
            <person name="Goolsby J.A."/>
            <person name="Tidwell J."/>
            <person name="Bellgard S.E."/>
            <person name="Bellgard M.I."/>
        </authorList>
    </citation>
    <scope>NUCLEOTIDE SEQUENCE</scope>
    <source>
        <tissue evidence="2">Shoot tissue taken approximately 20 cm above the soil surface</tissue>
    </source>
</reference>
<dbReference type="AlphaFoldDB" id="A0A0A8Z661"/>
<feature type="signal peptide" evidence="1">
    <location>
        <begin position="1"/>
        <end position="22"/>
    </location>
</feature>
<reference evidence="2" key="1">
    <citation type="submission" date="2014-09" db="EMBL/GenBank/DDBJ databases">
        <authorList>
            <person name="Magalhaes I.L.F."/>
            <person name="Oliveira U."/>
            <person name="Santos F.R."/>
            <person name="Vidigal T.H.D.A."/>
            <person name="Brescovit A.D."/>
            <person name="Santos A.J."/>
        </authorList>
    </citation>
    <scope>NUCLEOTIDE SEQUENCE</scope>
    <source>
        <tissue evidence="2">Shoot tissue taken approximately 20 cm above the soil surface</tissue>
    </source>
</reference>
<dbReference type="EMBL" id="GBRH01263599">
    <property type="protein sequence ID" value="JAD34296.1"/>
    <property type="molecule type" value="Transcribed_RNA"/>
</dbReference>
<keyword evidence="1" id="KW-0732">Signal</keyword>